<dbReference type="PANTHER" id="PTHR31672">
    <property type="entry name" value="BNACNNG10540D PROTEIN"/>
    <property type="match status" value="1"/>
</dbReference>
<dbReference type="Proteomes" id="UP000636709">
    <property type="component" value="Unassembled WGS sequence"/>
</dbReference>
<feature type="compositionally biased region" description="Polar residues" evidence="1">
    <location>
        <begin position="1"/>
        <end position="12"/>
    </location>
</feature>
<dbReference type="Pfam" id="PF00646">
    <property type="entry name" value="F-box"/>
    <property type="match status" value="1"/>
</dbReference>
<evidence type="ECO:0000256" key="1">
    <source>
        <dbReference type="SAM" id="MobiDB-lite"/>
    </source>
</evidence>
<dbReference type="Gene3D" id="1.20.1280.50">
    <property type="match status" value="1"/>
</dbReference>
<dbReference type="InterPro" id="IPR001810">
    <property type="entry name" value="F-box_dom"/>
</dbReference>
<dbReference type="OrthoDB" id="681455at2759"/>
<gene>
    <name evidence="3" type="ORF">HU200_032297</name>
</gene>
<organism evidence="3 4">
    <name type="scientific">Digitaria exilis</name>
    <dbReference type="NCBI Taxonomy" id="1010633"/>
    <lineage>
        <taxon>Eukaryota</taxon>
        <taxon>Viridiplantae</taxon>
        <taxon>Streptophyta</taxon>
        <taxon>Embryophyta</taxon>
        <taxon>Tracheophyta</taxon>
        <taxon>Spermatophyta</taxon>
        <taxon>Magnoliopsida</taxon>
        <taxon>Liliopsida</taxon>
        <taxon>Poales</taxon>
        <taxon>Poaceae</taxon>
        <taxon>PACMAD clade</taxon>
        <taxon>Panicoideae</taxon>
        <taxon>Panicodae</taxon>
        <taxon>Paniceae</taxon>
        <taxon>Anthephorinae</taxon>
        <taxon>Digitaria</taxon>
    </lineage>
</organism>
<keyword evidence="4" id="KW-1185">Reference proteome</keyword>
<dbReference type="SUPFAM" id="SSF81383">
    <property type="entry name" value="F-box domain"/>
    <property type="match status" value="1"/>
</dbReference>
<dbReference type="CDD" id="cd22157">
    <property type="entry name" value="F-box_AtFBW1-like"/>
    <property type="match status" value="1"/>
</dbReference>
<dbReference type="EMBL" id="JACEFO010001778">
    <property type="protein sequence ID" value="KAF8703489.1"/>
    <property type="molecule type" value="Genomic_DNA"/>
</dbReference>
<dbReference type="PROSITE" id="PS50181">
    <property type="entry name" value="FBOX"/>
    <property type="match status" value="1"/>
</dbReference>
<dbReference type="InterPro" id="IPR050796">
    <property type="entry name" value="SCF_F-box_component"/>
</dbReference>
<feature type="domain" description="F-box" evidence="2">
    <location>
        <begin position="22"/>
        <end position="68"/>
    </location>
</feature>
<sequence>MSMGQKGSTRMEAQQLAVPATSPSPANLPDDIHAEILVHLPAKSVHRFRSVCKAWRRITTDPRFLAAHPRRRPPEVLMYRYVDSSHCENRPINYAVDVALDALPVSGEVSGWRPLVSYPKFATTSDSTTKRWYHSMPQHCLLLDSCNGVLLFKKAVGSSYFLCNPVTRQWAELPEITVTGRDGHRRAARGVTEYAFYFHERSGEFRLLCDHSSFSVVHGQTNTWYVLSTCAAEPRHVDPHATNIDNLISLLSTATTPLALHGRVHWPPRLIRRGESSTTMEMVAFDTVSEKFHVMAGPPAAAPVRMKMFAMDGLLVAANLGDARQVVELWFLADYGAGRWEHRYRLEVPWGWSTCPDYHPGMSSIAAAADDQGNIILGNQYGSCVYNVRAWMSWAVSYVATPDNGVLMSRHVFRESLVQHPGFHAWSSSADLPLIHFGC</sequence>
<dbReference type="PANTHER" id="PTHR31672:SF2">
    <property type="entry name" value="F-BOX DOMAIN-CONTAINING PROTEIN"/>
    <property type="match status" value="1"/>
</dbReference>
<reference evidence="3" key="1">
    <citation type="submission" date="2020-07" db="EMBL/GenBank/DDBJ databases">
        <title>Genome sequence and genetic diversity analysis of an under-domesticated orphan crop, white fonio (Digitaria exilis).</title>
        <authorList>
            <person name="Bennetzen J.L."/>
            <person name="Chen S."/>
            <person name="Ma X."/>
            <person name="Wang X."/>
            <person name="Yssel A.E.J."/>
            <person name="Chaluvadi S.R."/>
            <person name="Johnson M."/>
            <person name="Gangashetty P."/>
            <person name="Hamidou F."/>
            <person name="Sanogo M.D."/>
            <person name="Zwaenepoel A."/>
            <person name="Wallace J."/>
            <person name="Van De Peer Y."/>
            <person name="Van Deynze A."/>
        </authorList>
    </citation>
    <scope>NUCLEOTIDE SEQUENCE</scope>
    <source>
        <tissue evidence="3">Leaves</tissue>
    </source>
</reference>
<dbReference type="Pfam" id="PF08268">
    <property type="entry name" value="FBA_3"/>
    <property type="match status" value="1"/>
</dbReference>
<dbReference type="InterPro" id="IPR036047">
    <property type="entry name" value="F-box-like_dom_sf"/>
</dbReference>
<evidence type="ECO:0000313" key="4">
    <source>
        <dbReference type="Proteomes" id="UP000636709"/>
    </source>
</evidence>
<accession>A0A835BNS0</accession>
<feature type="region of interest" description="Disordered" evidence="1">
    <location>
        <begin position="1"/>
        <end position="26"/>
    </location>
</feature>
<protein>
    <recommendedName>
        <fullName evidence="2">F-box domain-containing protein</fullName>
    </recommendedName>
</protein>
<name>A0A835BNS0_9POAL</name>
<evidence type="ECO:0000259" key="2">
    <source>
        <dbReference type="PROSITE" id="PS50181"/>
    </source>
</evidence>
<dbReference type="InterPro" id="IPR013187">
    <property type="entry name" value="F-box-assoc_dom_typ3"/>
</dbReference>
<proteinExistence type="predicted"/>
<comment type="caution">
    <text evidence="3">The sequence shown here is derived from an EMBL/GenBank/DDBJ whole genome shotgun (WGS) entry which is preliminary data.</text>
</comment>
<dbReference type="SMART" id="SM00256">
    <property type="entry name" value="FBOX"/>
    <property type="match status" value="1"/>
</dbReference>
<evidence type="ECO:0000313" key="3">
    <source>
        <dbReference type="EMBL" id="KAF8703489.1"/>
    </source>
</evidence>
<dbReference type="AlphaFoldDB" id="A0A835BNS0"/>